<evidence type="ECO:0000313" key="1">
    <source>
        <dbReference type="EMBL" id="MFD1834276.1"/>
    </source>
</evidence>
<dbReference type="SUPFAM" id="SSF53649">
    <property type="entry name" value="Alkaline phosphatase-like"/>
    <property type="match status" value="1"/>
</dbReference>
<dbReference type="EMBL" id="JBHUFL010000002">
    <property type="protein sequence ID" value="MFD1834276.1"/>
    <property type="molecule type" value="Genomic_DNA"/>
</dbReference>
<gene>
    <name evidence="1" type="ORF">ACFSDA_04220</name>
</gene>
<proteinExistence type="predicted"/>
<accession>A0ABW4PXU5</accession>
<evidence type="ECO:0000313" key="2">
    <source>
        <dbReference type="Proteomes" id="UP001597280"/>
    </source>
</evidence>
<reference evidence="2" key="1">
    <citation type="journal article" date="2019" name="Int. J. Syst. Evol. Microbiol.">
        <title>The Global Catalogue of Microorganisms (GCM) 10K type strain sequencing project: providing services to taxonomists for standard genome sequencing and annotation.</title>
        <authorList>
            <consortium name="The Broad Institute Genomics Platform"/>
            <consortium name="The Broad Institute Genome Sequencing Center for Infectious Disease"/>
            <person name="Wu L."/>
            <person name="Ma J."/>
        </authorList>
    </citation>
    <scope>NUCLEOTIDE SEQUENCE [LARGE SCALE GENOMIC DNA]</scope>
    <source>
        <strain evidence="2">JCM 11650</strain>
    </source>
</reference>
<dbReference type="RefSeq" id="WP_343903652.1">
    <property type="nucleotide sequence ID" value="NZ_BAAAIS010000002.1"/>
</dbReference>
<sequence length="412" mass="42181">MRSGRTLLLAVDGLAPEDAAPLREAARVPATAGELTVRPGGPSEPAPALASVLTGTTVARTRVASEMPFLPGAPGVVSAWYASALTAPTLLDAAEGEGAVTAALQWPATAGAGVSLCLPLVEDVRHYQNRWEMAESTSSPRMVAEHLAPRREAGVQLSQVPPDALVAEIAAEVLTRSPVGLAAVRLTGLARARREDGIGSPAVRRALADLLDAVAQIAAAFGAGPDDRTVLVPGRPLVPTVLLVHPNTALAARGLIRTDGPRLASFRALVWPDGPRGALHVRREEGEAVRRLALDVLGELAEHHHLTLREVDDGVGATGQTDVIAVLEGAPGTVVGLSPTNRPLVDGDDPYYAGPRAVTDPSAVSTALLAGPGLPTSPVEGSWADLGATLAAALDLPLPAATGRALRSPAPA</sequence>
<name>A0ABW4PXU5_9MICO</name>
<comment type="caution">
    <text evidence="1">The sequence shown here is derived from an EMBL/GenBank/DDBJ whole genome shotgun (WGS) entry which is preliminary data.</text>
</comment>
<protein>
    <submittedName>
        <fullName evidence="1">Phosphodiesterase</fullName>
    </submittedName>
</protein>
<dbReference type="InterPro" id="IPR017850">
    <property type="entry name" value="Alkaline_phosphatase_core_sf"/>
</dbReference>
<dbReference type="Gene3D" id="3.40.720.10">
    <property type="entry name" value="Alkaline Phosphatase, subunit A"/>
    <property type="match status" value="1"/>
</dbReference>
<keyword evidence="2" id="KW-1185">Reference proteome</keyword>
<dbReference type="Proteomes" id="UP001597280">
    <property type="component" value="Unassembled WGS sequence"/>
</dbReference>
<organism evidence="1 2">
    <name type="scientific">Brachybacterium rhamnosum</name>
    <dbReference type="NCBI Taxonomy" id="173361"/>
    <lineage>
        <taxon>Bacteria</taxon>
        <taxon>Bacillati</taxon>
        <taxon>Actinomycetota</taxon>
        <taxon>Actinomycetes</taxon>
        <taxon>Micrococcales</taxon>
        <taxon>Dermabacteraceae</taxon>
        <taxon>Brachybacterium</taxon>
    </lineage>
</organism>